<sequence length="141" mass="15466">MWGRPLLLAPCSFLPARAAPFHAIPPRRRGVTCDPMRRSEVHPEYADTRAQILGTCTSGVFPHSSGSPLLSSELPRLPRHHCFRPVSPPPLPRPRSQTFESGSRSCPIADLLTTPHSTSYHVHAMHTLVPLANPPTPGQTM</sequence>
<evidence type="ECO:0000313" key="4">
    <source>
        <dbReference type="Proteomes" id="UP001222325"/>
    </source>
</evidence>
<accession>A0AAD6XT23</accession>
<proteinExistence type="predicted"/>
<reference evidence="3" key="1">
    <citation type="submission" date="2023-03" db="EMBL/GenBank/DDBJ databases">
        <title>Massive genome expansion in bonnet fungi (Mycena s.s.) driven by repeated elements and novel gene families across ecological guilds.</title>
        <authorList>
            <consortium name="Lawrence Berkeley National Laboratory"/>
            <person name="Harder C.B."/>
            <person name="Miyauchi S."/>
            <person name="Viragh M."/>
            <person name="Kuo A."/>
            <person name="Thoen E."/>
            <person name="Andreopoulos B."/>
            <person name="Lu D."/>
            <person name="Skrede I."/>
            <person name="Drula E."/>
            <person name="Henrissat B."/>
            <person name="Morin E."/>
            <person name="Kohler A."/>
            <person name="Barry K."/>
            <person name="LaButti K."/>
            <person name="Morin E."/>
            <person name="Salamov A."/>
            <person name="Lipzen A."/>
            <person name="Mereny Z."/>
            <person name="Hegedus B."/>
            <person name="Baldrian P."/>
            <person name="Stursova M."/>
            <person name="Weitz H."/>
            <person name="Taylor A."/>
            <person name="Grigoriev I.V."/>
            <person name="Nagy L.G."/>
            <person name="Martin F."/>
            <person name="Kauserud H."/>
        </authorList>
    </citation>
    <scope>NUCLEOTIDE SEQUENCE</scope>
    <source>
        <strain evidence="3">CBHHK173m</strain>
    </source>
</reference>
<gene>
    <name evidence="3" type="ORF">B0H15DRAFT_815522</name>
</gene>
<protein>
    <recommendedName>
        <fullName evidence="5">Secreted protein</fullName>
    </recommendedName>
</protein>
<comment type="caution">
    <text evidence="3">The sequence shown here is derived from an EMBL/GenBank/DDBJ whole genome shotgun (WGS) entry which is preliminary data.</text>
</comment>
<evidence type="ECO:0008006" key="5">
    <source>
        <dbReference type="Google" id="ProtNLM"/>
    </source>
</evidence>
<keyword evidence="2" id="KW-0732">Signal</keyword>
<evidence type="ECO:0000256" key="2">
    <source>
        <dbReference type="SAM" id="SignalP"/>
    </source>
</evidence>
<organism evidence="3 4">
    <name type="scientific">Mycena belliarum</name>
    <dbReference type="NCBI Taxonomy" id="1033014"/>
    <lineage>
        <taxon>Eukaryota</taxon>
        <taxon>Fungi</taxon>
        <taxon>Dikarya</taxon>
        <taxon>Basidiomycota</taxon>
        <taxon>Agaricomycotina</taxon>
        <taxon>Agaricomycetes</taxon>
        <taxon>Agaricomycetidae</taxon>
        <taxon>Agaricales</taxon>
        <taxon>Marasmiineae</taxon>
        <taxon>Mycenaceae</taxon>
        <taxon>Mycena</taxon>
    </lineage>
</organism>
<evidence type="ECO:0000313" key="3">
    <source>
        <dbReference type="EMBL" id="KAJ7101275.1"/>
    </source>
</evidence>
<dbReference type="AlphaFoldDB" id="A0AAD6XT23"/>
<name>A0AAD6XT23_9AGAR</name>
<evidence type="ECO:0000256" key="1">
    <source>
        <dbReference type="SAM" id="MobiDB-lite"/>
    </source>
</evidence>
<feature type="signal peptide" evidence="2">
    <location>
        <begin position="1"/>
        <end position="18"/>
    </location>
</feature>
<dbReference type="EMBL" id="JARJCN010000004">
    <property type="protein sequence ID" value="KAJ7101275.1"/>
    <property type="molecule type" value="Genomic_DNA"/>
</dbReference>
<keyword evidence="4" id="KW-1185">Reference proteome</keyword>
<feature type="region of interest" description="Disordered" evidence="1">
    <location>
        <begin position="83"/>
        <end position="104"/>
    </location>
</feature>
<feature type="chain" id="PRO_5042190506" description="Secreted protein" evidence="2">
    <location>
        <begin position="19"/>
        <end position="141"/>
    </location>
</feature>
<dbReference type="Proteomes" id="UP001222325">
    <property type="component" value="Unassembled WGS sequence"/>
</dbReference>